<feature type="region of interest" description="Disordered" evidence="2">
    <location>
        <begin position="159"/>
        <end position="178"/>
    </location>
</feature>
<feature type="compositionally biased region" description="Basic residues" evidence="2">
    <location>
        <begin position="164"/>
        <end position="178"/>
    </location>
</feature>
<protein>
    <submittedName>
        <fullName evidence="5">Protein canopy homolog 2</fullName>
    </submittedName>
</protein>
<evidence type="ECO:0000256" key="3">
    <source>
        <dbReference type="SAM" id="SignalP"/>
    </source>
</evidence>
<name>A0A8D8YJA4_9HEMI</name>
<dbReference type="GO" id="GO:0005783">
    <property type="term" value="C:endoplasmic reticulum"/>
    <property type="evidence" value="ECO:0007669"/>
    <property type="project" value="TreeGrafter"/>
</dbReference>
<dbReference type="InterPro" id="IPR021852">
    <property type="entry name" value="DUF3456"/>
</dbReference>
<feature type="chain" id="PRO_5033672143" evidence="3">
    <location>
        <begin position="21"/>
        <end position="178"/>
    </location>
</feature>
<evidence type="ECO:0000256" key="1">
    <source>
        <dbReference type="ARBA" id="ARBA00007285"/>
    </source>
</evidence>
<feature type="domain" description="DUF3456" evidence="4">
    <location>
        <begin position="29"/>
        <end position="141"/>
    </location>
</feature>
<sequence length="178" mass="19998">MHSLVLIAIVSAVLYSSYVACTPQSEEVKCLVCYSVIDEIQANITKTKPKLKTNVGGYQLDNEGNMQSKQVLYSHSTLHLSEVMDNVCNVMEDYVKAVDKKTGELIIMPLVINGAMNPRMGEVDMIQDPDLNKNIKYYCEDEVKNRQLIDEGTAEHGKVGTLRVRGRHHQDRRSQGRG</sequence>
<dbReference type="Pfam" id="PF11938">
    <property type="entry name" value="DUF3456"/>
    <property type="match status" value="1"/>
</dbReference>
<keyword evidence="3" id="KW-0732">Signal</keyword>
<proteinExistence type="inferred from homology"/>
<evidence type="ECO:0000259" key="4">
    <source>
        <dbReference type="Pfam" id="PF11938"/>
    </source>
</evidence>
<reference evidence="5" key="1">
    <citation type="submission" date="2021-05" db="EMBL/GenBank/DDBJ databases">
        <authorList>
            <person name="Alioto T."/>
            <person name="Alioto T."/>
            <person name="Gomez Garrido J."/>
        </authorList>
    </citation>
    <scope>NUCLEOTIDE SEQUENCE</scope>
</reference>
<dbReference type="AlphaFoldDB" id="A0A8D8YJA4"/>
<dbReference type="InterPro" id="IPR042415">
    <property type="entry name" value="CNPY"/>
</dbReference>
<feature type="signal peptide" evidence="3">
    <location>
        <begin position="1"/>
        <end position="20"/>
    </location>
</feature>
<evidence type="ECO:0000313" key="5">
    <source>
        <dbReference type="EMBL" id="CAG6729904.1"/>
    </source>
</evidence>
<organism evidence="5">
    <name type="scientific">Cacopsylla melanoneura</name>
    <dbReference type="NCBI Taxonomy" id="428564"/>
    <lineage>
        <taxon>Eukaryota</taxon>
        <taxon>Metazoa</taxon>
        <taxon>Ecdysozoa</taxon>
        <taxon>Arthropoda</taxon>
        <taxon>Hexapoda</taxon>
        <taxon>Insecta</taxon>
        <taxon>Pterygota</taxon>
        <taxon>Neoptera</taxon>
        <taxon>Paraneoptera</taxon>
        <taxon>Hemiptera</taxon>
        <taxon>Sternorrhyncha</taxon>
        <taxon>Psylloidea</taxon>
        <taxon>Psyllidae</taxon>
        <taxon>Psyllinae</taxon>
        <taxon>Cacopsylla</taxon>
    </lineage>
</organism>
<dbReference type="PANTHER" id="PTHR13341:SF2">
    <property type="entry name" value="PROTEIN SEELE"/>
    <property type="match status" value="1"/>
</dbReference>
<evidence type="ECO:0000256" key="2">
    <source>
        <dbReference type="SAM" id="MobiDB-lite"/>
    </source>
</evidence>
<comment type="similarity">
    <text evidence="1">Belongs to the canopy family.</text>
</comment>
<dbReference type="EMBL" id="HBUF01380085">
    <property type="protein sequence ID" value="CAG6729904.1"/>
    <property type="molecule type" value="Transcribed_RNA"/>
</dbReference>
<dbReference type="EMBL" id="HBUF01380086">
    <property type="protein sequence ID" value="CAG6729905.1"/>
    <property type="molecule type" value="Transcribed_RNA"/>
</dbReference>
<dbReference type="PANTHER" id="PTHR13341">
    <property type="entry name" value="MIR-INTERACTING SAPOSIN-LIKE PROTEIN"/>
    <property type="match status" value="1"/>
</dbReference>
<accession>A0A8D8YJA4</accession>